<evidence type="ECO:0000256" key="2">
    <source>
        <dbReference type="ARBA" id="ARBA00004496"/>
    </source>
</evidence>
<reference evidence="12" key="1">
    <citation type="submission" date="2021-04" db="EMBL/GenBank/DDBJ databases">
        <title>A novel Synergistetes isolate from a pyrite-forming mixed culture.</title>
        <authorList>
            <person name="Bunk B."/>
            <person name="Sproer C."/>
            <person name="Spring S."/>
            <person name="Pester M."/>
        </authorList>
    </citation>
    <scope>NUCLEOTIDE SEQUENCE [LARGE SCALE GENOMIC DNA]</scope>
    <source>
        <strain evidence="12">J.5.4.2-T.3.5.2</strain>
    </source>
</reference>
<comment type="similarity">
    <text evidence="4 9 10">Belongs to the HisA/HisF family.</text>
</comment>
<evidence type="ECO:0000256" key="4">
    <source>
        <dbReference type="ARBA" id="ARBA00009667"/>
    </source>
</evidence>
<dbReference type="Proteomes" id="UP000671879">
    <property type="component" value="Chromosome"/>
</dbReference>
<keyword evidence="5 9" id="KW-0963">Cytoplasm</keyword>
<name>A0A9Q7AL16_9BACT</name>
<evidence type="ECO:0000256" key="7">
    <source>
        <dbReference type="ARBA" id="ARBA00023102"/>
    </source>
</evidence>
<evidence type="ECO:0000256" key="6">
    <source>
        <dbReference type="ARBA" id="ARBA00022605"/>
    </source>
</evidence>
<dbReference type="RefSeq" id="WP_274372601.1">
    <property type="nucleotide sequence ID" value="NZ_CP072943.1"/>
</dbReference>
<dbReference type="KEGG" id="aram:KAR29_08650"/>
<evidence type="ECO:0000313" key="11">
    <source>
        <dbReference type="EMBL" id="QTX31438.1"/>
    </source>
</evidence>
<evidence type="ECO:0000256" key="1">
    <source>
        <dbReference type="ARBA" id="ARBA00000901"/>
    </source>
</evidence>
<dbReference type="GO" id="GO:0000105">
    <property type="term" value="P:L-histidine biosynthetic process"/>
    <property type="evidence" value="ECO:0007669"/>
    <property type="project" value="UniProtKB-UniRule"/>
</dbReference>
<dbReference type="InterPro" id="IPR006062">
    <property type="entry name" value="His_biosynth"/>
</dbReference>
<feature type="active site" description="Proton acceptor" evidence="9">
    <location>
        <position position="8"/>
    </location>
</feature>
<dbReference type="Pfam" id="PF00977">
    <property type="entry name" value="His_biosynth"/>
    <property type="match status" value="1"/>
</dbReference>
<comment type="catalytic activity">
    <reaction evidence="1 9">
        <text>1-(5-phospho-beta-D-ribosyl)-5-[(5-phospho-beta-D-ribosylamino)methylideneamino]imidazole-4-carboxamide = 5-[(5-phospho-1-deoxy-D-ribulos-1-ylimino)methylamino]-1-(5-phospho-beta-D-ribosyl)imidazole-4-carboxamide</text>
        <dbReference type="Rhea" id="RHEA:15469"/>
        <dbReference type="ChEBI" id="CHEBI:58435"/>
        <dbReference type="ChEBI" id="CHEBI:58525"/>
        <dbReference type="EC" id="5.3.1.16"/>
    </reaction>
</comment>
<dbReference type="FunFam" id="3.20.20.70:FF:000009">
    <property type="entry name" value="1-(5-phosphoribosyl)-5-[(5-phosphoribosylamino)methylideneamino] imidazole-4-carboxamide isomerase"/>
    <property type="match status" value="1"/>
</dbReference>
<dbReference type="GO" id="GO:0000162">
    <property type="term" value="P:L-tryptophan biosynthetic process"/>
    <property type="evidence" value="ECO:0007669"/>
    <property type="project" value="TreeGrafter"/>
</dbReference>
<keyword evidence="12" id="KW-1185">Reference proteome</keyword>
<dbReference type="PANTHER" id="PTHR43090:SF2">
    <property type="entry name" value="1-(5-PHOSPHORIBOSYL)-5-[(5-PHOSPHORIBOSYLAMINO)METHYLIDENEAMINO] IMIDAZOLE-4-CARBOXAMIDE ISOMERASE"/>
    <property type="match status" value="1"/>
</dbReference>
<sequence>MILYPAIDLYEGRVVRLRQGDYDRLTAYGDDPVAQARLFAEAGCTWLHVVDLEGTRAGEPRHLHLLPALAETGLSIQYGGGLRSREALSSALRAGATRVMAGSLLVRDMTGAARLFDQWGEAIVAAVDVRDGAVAFGGWIEQSDLDPKGFLEKLLSLGARRFLVTSVARDGTGQGPDIELYRSLLATSPSAALIAAGGVASVEDLLSLRDLGLEGAVAGRSLYEGILSLVEALEALGRPC</sequence>
<dbReference type="GO" id="GO:0005737">
    <property type="term" value="C:cytoplasm"/>
    <property type="evidence" value="ECO:0007669"/>
    <property type="project" value="UniProtKB-SubCell"/>
</dbReference>
<dbReference type="InterPro" id="IPR044524">
    <property type="entry name" value="Isoase_HisA-like"/>
</dbReference>
<dbReference type="SUPFAM" id="SSF51366">
    <property type="entry name" value="Ribulose-phoshate binding barrel"/>
    <property type="match status" value="1"/>
</dbReference>
<evidence type="ECO:0000256" key="10">
    <source>
        <dbReference type="RuleBase" id="RU003657"/>
    </source>
</evidence>
<organism evidence="11 12">
    <name type="scientific">Aminithiophilus ramosus</name>
    <dbReference type="NCBI Taxonomy" id="3029084"/>
    <lineage>
        <taxon>Bacteria</taxon>
        <taxon>Thermotogati</taxon>
        <taxon>Synergistota</taxon>
        <taxon>Synergistia</taxon>
        <taxon>Synergistales</taxon>
        <taxon>Aminithiophilaceae</taxon>
        <taxon>Aminithiophilus</taxon>
    </lineage>
</organism>
<proteinExistence type="inferred from homology"/>
<evidence type="ECO:0000256" key="9">
    <source>
        <dbReference type="HAMAP-Rule" id="MF_01014"/>
    </source>
</evidence>
<evidence type="ECO:0000313" key="12">
    <source>
        <dbReference type="Proteomes" id="UP000671879"/>
    </source>
</evidence>
<comment type="pathway">
    <text evidence="3 9">Amino-acid biosynthesis; L-histidine biosynthesis; L-histidine from 5-phospho-alpha-D-ribose 1-diphosphate: step 4/9.</text>
</comment>
<dbReference type="InterPro" id="IPR023016">
    <property type="entry name" value="HisA/PriA"/>
</dbReference>
<dbReference type="PANTHER" id="PTHR43090">
    <property type="entry name" value="1-(5-PHOSPHORIBOSYL)-5-[(5-PHOSPHORIBOSYLAMINO)METHYLIDENEAMINO] IMIDAZOLE-4-CARBOXAMIDE ISOMERASE"/>
    <property type="match status" value="1"/>
</dbReference>
<dbReference type="AlphaFoldDB" id="A0A9Q7AL16"/>
<dbReference type="CDD" id="cd04732">
    <property type="entry name" value="HisA"/>
    <property type="match status" value="1"/>
</dbReference>
<protein>
    <recommendedName>
        <fullName evidence="9">1-(5-phosphoribosyl)-5-[(5-phosphoribosylamino)methylideneamino] imidazole-4-carboxamide isomerase</fullName>
        <ecNumber evidence="9">5.3.1.16</ecNumber>
    </recommendedName>
    <alternativeName>
        <fullName evidence="9">Phosphoribosylformimino-5-aminoimidazole carboxamide ribotide isomerase</fullName>
    </alternativeName>
</protein>
<keyword evidence="8 9" id="KW-0413">Isomerase</keyword>
<evidence type="ECO:0000256" key="5">
    <source>
        <dbReference type="ARBA" id="ARBA00022490"/>
    </source>
</evidence>
<dbReference type="EMBL" id="CP072943">
    <property type="protein sequence ID" value="QTX31438.1"/>
    <property type="molecule type" value="Genomic_DNA"/>
</dbReference>
<dbReference type="InterPro" id="IPR013785">
    <property type="entry name" value="Aldolase_TIM"/>
</dbReference>
<dbReference type="HAMAP" id="MF_01014">
    <property type="entry name" value="HisA"/>
    <property type="match status" value="1"/>
</dbReference>
<evidence type="ECO:0000256" key="8">
    <source>
        <dbReference type="ARBA" id="ARBA00023235"/>
    </source>
</evidence>
<dbReference type="Gene3D" id="3.20.20.70">
    <property type="entry name" value="Aldolase class I"/>
    <property type="match status" value="1"/>
</dbReference>
<dbReference type="EC" id="5.3.1.16" evidence="9"/>
<dbReference type="InterPro" id="IPR011060">
    <property type="entry name" value="RibuloseP-bd_barrel"/>
</dbReference>
<keyword evidence="7 9" id="KW-0368">Histidine biosynthesis</keyword>
<accession>A0A9Q7AL16</accession>
<evidence type="ECO:0000256" key="3">
    <source>
        <dbReference type="ARBA" id="ARBA00005133"/>
    </source>
</evidence>
<keyword evidence="6 9" id="KW-0028">Amino-acid biosynthesis</keyword>
<comment type="subcellular location">
    <subcellularLocation>
        <location evidence="2 9">Cytoplasm</location>
    </subcellularLocation>
</comment>
<dbReference type="GO" id="GO:0003949">
    <property type="term" value="F:1-(5-phosphoribosyl)-5-[(5-phosphoribosylamino)methylideneamino]imidazole-4-carboxamide isomerase activity"/>
    <property type="evidence" value="ECO:0007669"/>
    <property type="project" value="UniProtKB-UniRule"/>
</dbReference>
<feature type="active site" description="Proton donor" evidence="9">
    <location>
        <position position="128"/>
    </location>
</feature>
<gene>
    <name evidence="9" type="primary">hisA</name>
    <name evidence="11" type="ORF">KAR29_08650</name>
</gene>